<proteinExistence type="predicted"/>
<dbReference type="CDD" id="cd17728">
    <property type="entry name" value="BRCT_TopBP1_rpt8"/>
    <property type="match status" value="1"/>
</dbReference>
<organism evidence="4 5">
    <name type="scientific">Asbolus verrucosus</name>
    <name type="common">Desert ironclad beetle</name>
    <dbReference type="NCBI Taxonomy" id="1661398"/>
    <lineage>
        <taxon>Eukaryota</taxon>
        <taxon>Metazoa</taxon>
        <taxon>Ecdysozoa</taxon>
        <taxon>Arthropoda</taxon>
        <taxon>Hexapoda</taxon>
        <taxon>Insecta</taxon>
        <taxon>Pterygota</taxon>
        <taxon>Neoptera</taxon>
        <taxon>Endopterygota</taxon>
        <taxon>Coleoptera</taxon>
        <taxon>Polyphaga</taxon>
        <taxon>Cucujiformia</taxon>
        <taxon>Tenebrionidae</taxon>
        <taxon>Pimeliinae</taxon>
        <taxon>Asbolus</taxon>
    </lineage>
</organism>
<evidence type="ECO:0000256" key="2">
    <source>
        <dbReference type="SAM" id="MobiDB-lite"/>
    </source>
</evidence>
<dbReference type="SUPFAM" id="SSF52113">
    <property type="entry name" value="BRCT domain"/>
    <property type="match status" value="4"/>
</dbReference>
<dbReference type="OrthoDB" id="251770at2759"/>
<reference evidence="4 5" key="1">
    <citation type="submission" date="2017-03" db="EMBL/GenBank/DDBJ databases">
        <title>Genome of the blue death feigning beetle - Asbolus verrucosus.</title>
        <authorList>
            <person name="Rider S.D."/>
        </authorList>
    </citation>
    <scope>NUCLEOTIDE SEQUENCE [LARGE SCALE GENOMIC DNA]</scope>
    <source>
        <strain evidence="4">Butters</strain>
        <tissue evidence="4">Head and leg muscle</tissue>
    </source>
</reference>
<feature type="domain" description="BRCT" evidence="3">
    <location>
        <begin position="12"/>
        <end position="92"/>
    </location>
</feature>
<feature type="compositionally biased region" description="Low complexity" evidence="2">
    <location>
        <begin position="565"/>
        <end position="576"/>
    </location>
</feature>
<evidence type="ECO:0000256" key="1">
    <source>
        <dbReference type="ARBA" id="ARBA00022737"/>
    </source>
</evidence>
<dbReference type="InterPro" id="IPR049936">
    <property type="entry name" value="TopBP1_BRCT_8"/>
</dbReference>
<dbReference type="CDD" id="cd17738">
    <property type="entry name" value="BRCT_TopBP1_rpt7"/>
    <property type="match status" value="1"/>
</dbReference>
<keyword evidence="1" id="KW-0677">Repeat</keyword>
<evidence type="ECO:0000313" key="5">
    <source>
        <dbReference type="Proteomes" id="UP000292052"/>
    </source>
</evidence>
<dbReference type="PANTHER" id="PTHR13561:SF20">
    <property type="entry name" value="DNA TOPOISOMERASE 2-BINDING PROTEIN 1"/>
    <property type="match status" value="1"/>
</dbReference>
<evidence type="ECO:0000313" key="4">
    <source>
        <dbReference type="EMBL" id="RZC32583.1"/>
    </source>
</evidence>
<dbReference type="PROSITE" id="PS50172">
    <property type="entry name" value="BRCT"/>
    <property type="match status" value="4"/>
</dbReference>
<keyword evidence="4" id="KW-0413">Isomerase</keyword>
<dbReference type="GO" id="GO:0007095">
    <property type="term" value="P:mitotic G2 DNA damage checkpoint signaling"/>
    <property type="evidence" value="ECO:0007669"/>
    <property type="project" value="TreeGrafter"/>
</dbReference>
<name>A0A482VIS3_ASBVE</name>
<feature type="domain" description="BRCT" evidence="3">
    <location>
        <begin position="297"/>
        <end position="394"/>
    </location>
</feature>
<sequence>TPIFTVEPIFKVYVAGFRPEQREKLCKILNLSGATRYDDISDRLTHIIIGDASCPEVRMIKSKNIPASLVSLRWLLDSMEKQQAADEDDYLITLNSSGKEQFSSPLSRKGLNLLRSSKTLTSSDVESAGDSSRTLQEPDLMQQYLRSASQSTANSRVSVSSCATLFLPDEETDTLAQLLKADSNFNSRPDLTEEAESSTHRSGSSQALDVFASKKFLIANFAAEESHYIKEQIESAGGTVMSKTYKGIPDFLVAPTFVSSPIQASALEIVNNLWIFESIQEGEECPISYFHRPLLVPSTKPLRNSVVTISGYTTFERNFLKELIEELGGDCQEQFARIQCSEKGVSASTHLVSLEASGKKYAAAVKWGLPVVSKEWLLECAKTGRGVPVEDFLIGEAKSAFGKSAGSVVDSTKTTPSEAKRRILTPLNQKQPLDISKTEQTPLAQRLFRGVAETPDPCSQVTPVNKLMEEVRRTNLLGTPQTPPMPKSLYDVDTPESPFGAFIRPHLSPKSKKELMRYINCIPDFVPPPKDRKSTPLSEVKRRCWKKLLGQQQSPGAFAVNRTDASSGGAQEAKGAGEVGAEEVRENGVDGHESVNTEVNTQNVFISTKLKQIEDMVSAIGGSRRESKVFQSTVPQEVGSSNVKESQPFTVGWDYNESMSKDEANDADIKIRTFSPKERQVRIFMLSGVEKDLREAIVAKIESLGGRVTDLSTYDPKSTHLLSPKPARNEKALACMAAGKWILHISYVDKSVAAGRFLNVSIYRSSGTQTVTSVQEEEFEFGNPKCKISVRTSFDDEAEARLQSMHWWRKEISRRGYGAFNDMRAVVVAQKREQLIRVIEAGGGQIVDAKPPFNEPVHATHCLLEVRSVPDFGVYNPLAQQGILCINTLYISDFLFKTNKDVKEAILPQYSRFY</sequence>
<dbReference type="SMART" id="SM00292">
    <property type="entry name" value="BRCT"/>
    <property type="match status" value="4"/>
</dbReference>
<dbReference type="STRING" id="1661398.A0A482VIS3"/>
<comment type="caution">
    <text evidence="4">The sequence shown here is derived from an EMBL/GenBank/DDBJ whole genome shotgun (WGS) entry which is preliminary data.</text>
</comment>
<feature type="domain" description="BRCT" evidence="3">
    <location>
        <begin position="206"/>
        <end position="292"/>
    </location>
</feature>
<dbReference type="Gene3D" id="3.40.50.10190">
    <property type="entry name" value="BRCT domain"/>
    <property type="match status" value="5"/>
</dbReference>
<gene>
    <name evidence="4" type="ORF">BDFB_011607</name>
</gene>
<dbReference type="InterPro" id="IPR036420">
    <property type="entry name" value="BRCT_dom_sf"/>
</dbReference>
<dbReference type="GO" id="GO:0033314">
    <property type="term" value="P:mitotic DNA replication checkpoint signaling"/>
    <property type="evidence" value="ECO:0007669"/>
    <property type="project" value="TreeGrafter"/>
</dbReference>
<dbReference type="GO" id="GO:0016853">
    <property type="term" value="F:isomerase activity"/>
    <property type="evidence" value="ECO:0007669"/>
    <property type="project" value="UniProtKB-KW"/>
</dbReference>
<dbReference type="InterPro" id="IPR001357">
    <property type="entry name" value="BRCT_dom"/>
</dbReference>
<keyword evidence="5" id="KW-1185">Reference proteome</keyword>
<evidence type="ECO:0000259" key="3">
    <source>
        <dbReference type="PROSITE" id="PS50172"/>
    </source>
</evidence>
<dbReference type="AlphaFoldDB" id="A0A482VIS3"/>
<dbReference type="EMBL" id="QDEB01096024">
    <property type="protein sequence ID" value="RZC32583.1"/>
    <property type="molecule type" value="Genomic_DNA"/>
</dbReference>
<protein>
    <submittedName>
        <fullName evidence="4">DNA topoisomerase 2-binding protein 1-B</fullName>
    </submittedName>
</protein>
<dbReference type="FunFam" id="3.40.50.10190:FF:000021">
    <property type="entry name" value="DNA topoisomerase II binding protein 1"/>
    <property type="match status" value="1"/>
</dbReference>
<feature type="region of interest" description="Disordered" evidence="2">
    <location>
        <begin position="555"/>
        <end position="580"/>
    </location>
</feature>
<feature type="non-terminal residue" evidence="4">
    <location>
        <position position="1"/>
    </location>
</feature>
<dbReference type="Proteomes" id="UP000292052">
    <property type="component" value="Unassembled WGS sequence"/>
</dbReference>
<dbReference type="PANTHER" id="PTHR13561">
    <property type="entry name" value="DNA REPLICATION REGULATOR DPB11-RELATED"/>
    <property type="match status" value="1"/>
</dbReference>
<feature type="domain" description="BRCT" evidence="3">
    <location>
        <begin position="681"/>
        <end position="765"/>
    </location>
</feature>
<accession>A0A482VIS3</accession>
<dbReference type="Pfam" id="PF00533">
    <property type="entry name" value="BRCT"/>
    <property type="match status" value="3"/>
</dbReference>
<dbReference type="GO" id="GO:0006270">
    <property type="term" value="P:DNA replication initiation"/>
    <property type="evidence" value="ECO:0007669"/>
    <property type="project" value="TreeGrafter"/>
</dbReference>
<dbReference type="FunFam" id="3.40.50.10190:FF:000018">
    <property type="entry name" value="DNA topoisomerase 2-binding protein 1"/>
    <property type="match status" value="1"/>
</dbReference>